<reference evidence="14" key="1">
    <citation type="submission" date="2018-08" db="EMBL/GenBank/DDBJ databases">
        <authorList>
            <person name="Rossello M."/>
        </authorList>
    </citation>
    <scope>NUCLEOTIDE SEQUENCE [LARGE SCALE GENOMIC DNA]</scope>
    <source>
        <strain evidence="14">cv. Chinese Spring</strain>
    </source>
</reference>
<accession>A0A3B6B3J1</accession>
<name>A0A3B6B3J1_WHEAT</name>
<keyword evidence="10" id="KW-0449">Lipoprotein</keyword>
<reference evidence="14" key="2">
    <citation type="submission" date="2018-10" db="UniProtKB">
        <authorList>
            <consortium name="EnsemblPlants"/>
        </authorList>
    </citation>
    <scope>IDENTIFICATION</scope>
</reference>
<feature type="region of interest" description="Disordered" evidence="12">
    <location>
        <begin position="1"/>
        <end position="42"/>
    </location>
</feature>
<feature type="compositionally biased region" description="Low complexity" evidence="12">
    <location>
        <begin position="386"/>
        <end position="405"/>
    </location>
</feature>
<evidence type="ECO:0000256" key="7">
    <source>
        <dbReference type="ARBA" id="ARBA00022974"/>
    </source>
</evidence>
<dbReference type="AlphaFoldDB" id="A0A3B6B3J1"/>
<evidence type="ECO:0000313" key="15">
    <source>
        <dbReference type="Proteomes" id="UP000019116"/>
    </source>
</evidence>
<keyword evidence="4" id="KW-0336">GPI-anchor</keyword>
<keyword evidence="8" id="KW-0472">Membrane</keyword>
<dbReference type="Gramene" id="TraesROB_scaffold_072773_01G000200.1">
    <property type="protein sequence ID" value="TraesROB_scaffold_072773_01G000200.1"/>
    <property type="gene ID" value="TraesROB_scaffold_072773_01G000200"/>
</dbReference>
<dbReference type="PANTHER" id="PTHR32382">
    <property type="entry name" value="FASCICLIN-LIKE ARABINOGALACTAN PROTEIN"/>
    <property type="match status" value="1"/>
</dbReference>
<dbReference type="SUPFAM" id="SSF82153">
    <property type="entry name" value="FAS1 domain"/>
    <property type="match status" value="2"/>
</dbReference>
<evidence type="ECO:0000313" key="14">
    <source>
        <dbReference type="EnsemblPlants" id="TraesCS2A02G398500.1.cds1"/>
    </source>
</evidence>
<dbReference type="SMR" id="A0A3B6B3J1"/>
<dbReference type="EnsemblPlants" id="TraesCS2A02G398500.1">
    <property type="protein sequence ID" value="TraesCS2A02G398500.1.cds1"/>
    <property type="gene ID" value="TraesCS2A02G398500"/>
</dbReference>
<evidence type="ECO:0000256" key="4">
    <source>
        <dbReference type="ARBA" id="ARBA00022622"/>
    </source>
</evidence>
<keyword evidence="7" id="KW-0654">Proteoglycan</keyword>
<comment type="function">
    <text evidence="11">May be a cell surface adhesion protein.</text>
</comment>
<evidence type="ECO:0000256" key="3">
    <source>
        <dbReference type="ARBA" id="ARBA00022475"/>
    </source>
</evidence>
<dbReference type="FunFam" id="2.30.180.10:FF:000008">
    <property type="entry name" value="Fasciclin-like arabinogalactan protein 10"/>
    <property type="match status" value="1"/>
</dbReference>
<dbReference type="Gramene" id="TraesCAD_scaffold_059074_01G000100.1">
    <property type="protein sequence ID" value="TraesCAD_scaffold_059074_01G000100.1"/>
    <property type="gene ID" value="TraesCAD_scaffold_059074_01G000100"/>
</dbReference>
<evidence type="ECO:0000256" key="2">
    <source>
        <dbReference type="ARBA" id="ARBA00007843"/>
    </source>
</evidence>
<evidence type="ECO:0000256" key="8">
    <source>
        <dbReference type="ARBA" id="ARBA00023136"/>
    </source>
</evidence>
<dbReference type="Gramene" id="TraesCS2A03G0958600.1">
    <property type="protein sequence ID" value="TraesCS2A03G0958600.1.CDS1"/>
    <property type="gene ID" value="TraesCS2A03G0958600"/>
</dbReference>
<organism evidence="14">
    <name type="scientific">Triticum aestivum</name>
    <name type="common">Wheat</name>
    <dbReference type="NCBI Taxonomy" id="4565"/>
    <lineage>
        <taxon>Eukaryota</taxon>
        <taxon>Viridiplantae</taxon>
        <taxon>Streptophyta</taxon>
        <taxon>Embryophyta</taxon>
        <taxon>Tracheophyta</taxon>
        <taxon>Spermatophyta</taxon>
        <taxon>Magnoliopsida</taxon>
        <taxon>Liliopsida</taxon>
        <taxon>Poales</taxon>
        <taxon>Poaceae</taxon>
        <taxon>BOP clade</taxon>
        <taxon>Pooideae</taxon>
        <taxon>Triticodae</taxon>
        <taxon>Triticeae</taxon>
        <taxon>Triticinae</taxon>
        <taxon>Triticum</taxon>
    </lineage>
</organism>
<dbReference type="PANTHER" id="PTHR32382:SF5">
    <property type="entry name" value="FASCICLIN-LIKE ARABINOGALACTAN PROTEIN 8"/>
    <property type="match status" value="1"/>
</dbReference>
<dbReference type="Gramene" id="TraesCLE_scaffold_071213_01G000200.1">
    <property type="protein sequence ID" value="TraesCLE_scaffold_071213_01G000200.1"/>
    <property type="gene ID" value="TraesCLE_scaffold_071213_01G000200"/>
</dbReference>
<dbReference type="Gramene" id="TraesRN2A0100938200.1">
    <property type="protein sequence ID" value="TraesRN2A0100938200.1"/>
    <property type="gene ID" value="TraesRN2A0100938200"/>
</dbReference>
<dbReference type="PROSITE" id="PS50213">
    <property type="entry name" value="FAS1"/>
    <property type="match status" value="1"/>
</dbReference>
<dbReference type="FunFam" id="2.30.180.10:FF:000010">
    <property type="entry name" value="Fasciclin-like arabinogalactan protein 2"/>
    <property type="match status" value="1"/>
</dbReference>
<protein>
    <recommendedName>
        <fullName evidence="13">FAS1 domain-containing protein</fullName>
    </recommendedName>
</protein>
<evidence type="ECO:0000256" key="9">
    <source>
        <dbReference type="ARBA" id="ARBA00023180"/>
    </source>
</evidence>
<dbReference type="Gramene" id="TraesCS2A02G398500.1">
    <property type="protein sequence ID" value="TraesCS2A02G398500.1.cds1"/>
    <property type="gene ID" value="TraesCS2A02G398500"/>
</dbReference>
<feature type="region of interest" description="Disordered" evidence="12">
    <location>
        <begin position="378"/>
        <end position="455"/>
    </location>
</feature>
<feature type="domain" description="FAS1" evidence="13">
    <location>
        <begin position="232"/>
        <end position="372"/>
    </location>
</feature>
<evidence type="ECO:0000256" key="6">
    <source>
        <dbReference type="ARBA" id="ARBA00022737"/>
    </source>
</evidence>
<keyword evidence="6" id="KW-0677">Repeat</keyword>
<evidence type="ECO:0000256" key="10">
    <source>
        <dbReference type="ARBA" id="ARBA00023288"/>
    </source>
</evidence>
<sequence>MVSVTQPNPAWPQPNPQAKNPRARKLKPPPTRHTTPLPSRFPHTTATAAMAAARRLLLLLAVTLAALAAAARAHNITDILDGYSEYSLYNNYLSQTKVCDEINGRSTVTCLVLTNGAMSSLAANLSLADVKNALRLLTLLDYYDPKKLHSLHGGSELTTTLYQTTGDASGDMGHVNITNLRGGKVGFASAEPGSKFQATYTKSVKEEPYNLSVLEVSDPITFPGLFTSPSAASTNLTALLDKAGCKRFARLIVSSGVVKTYQAAMDKGLTLFAPTDDAFQAKGLPDLGKLTGADLVALLEYHALPQYAPKASLKTMKGGIPTLASTGKGKYDLSVVAKGDDVSMDTGMDKSRVASTVLDDTPVTVHTVDSVLLPPELFGGAPSPAPGASADAPASAPAPEASSAPAPSPNHDKTKPKHKSPAHSPPAPPADTPDTAPAESPEGDEEADKADDKNGATAVSMGIAAMVASVALVGATLL</sequence>
<dbReference type="GO" id="GO:0005886">
    <property type="term" value="C:plasma membrane"/>
    <property type="evidence" value="ECO:0000318"/>
    <property type="project" value="GO_Central"/>
</dbReference>
<evidence type="ECO:0000256" key="12">
    <source>
        <dbReference type="SAM" id="MobiDB-lite"/>
    </source>
</evidence>
<dbReference type="InterPro" id="IPR000782">
    <property type="entry name" value="FAS1_domain"/>
</dbReference>
<comment type="similarity">
    <text evidence="2">Belongs to the fasciclin-like AGP family.</text>
</comment>
<dbReference type="STRING" id="4565.A0A3B6B3J1"/>
<dbReference type="InterPro" id="IPR033254">
    <property type="entry name" value="Plant_FLA"/>
</dbReference>
<evidence type="ECO:0000256" key="11">
    <source>
        <dbReference type="ARBA" id="ARBA00024686"/>
    </source>
</evidence>
<keyword evidence="9" id="KW-0325">Glycoprotein</keyword>
<proteinExistence type="inferred from homology"/>
<dbReference type="SMART" id="SM00554">
    <property type="entry name" value="FAS1"/>
    <property type="match status" value="1"/>
</dbReference>
<gene>
    <name evidence="14" type="primary">LOC123190016</name>
</gene>
<dbReference type="Gene3D" id="2.30.180.10">
    <property type="entry name" value="FAS1 domain"/>
    <property type="match status" value="1"/>
</dbReference>
<evidence type="ECO:0000259" key="13">
    <source>
        <dbReference type="PROSITE" id="PS50213"/>
    </source>
</evidence>
<dbReference type="Proteomes" id="UP000019116">
    <property type="component" value="Chromosome 2A"/>
</dbReference>
<dbReference type="InterPro" id="IPR036378">
    <property type="entry name" value="FAS1_dom_sf"/>
</dbReference>
<dbReference type="Pfam" id="PF02469">
    <property type="entry name" value="Fasciclin"/>
    <property type="match status" value="1"/>
</dbReference>
<comment type="subcellular location">
    <subcellularLocation>
        <location evidence="1">Cell membrane</location>
        <topology evidence="1">Lipid-anchor</topology>
        <topology evidence="1">GPI-anchor</topology>
    </subcellularLocation>
</comment>
<keyword evidence="3" id="KW-1003">Cell membrane</keyword>
<dbReference type="OMA" id="EFHALTI"/>
<keyword evidence="5" id="KW-0732">Signal</keyword>
<dbReference type="GO" id="GO:0098552">
    <property type="term" value="C:side of membrane"/>
    <property type="evidence" value="ECO:0007669"/>
    <property type="project" value="UniProtKB-KW"/>
</dbReference>
<evidence type="ECO:0000256" key="5">
    <source>
        <dbReference type="ARBA" id="ARBA00022729"/>
    </source>
</evidence>
<keyword evidence="15" id="KW-1185">Reference proteome</keyword>
<dbReference type="Gramene" id="TraesWEE_scaffold_072682_01G000100.1">
    <property type="protein sequence ID" value="TraesWEE_scaffold_072682_01G000100.1"/>
    <property type="gene ID" value="TraesWEE_scaffold_072682_01G000100"/>
</dbReference>
<evidence type="ECO:0000256" key="1">
    <source>
        <dbReference type="ARBA" id="ARBA00004609"/>
    </source>
</evidence>
<dbReference type="OrthoDB" id="286301at2759"/>